<evidence type="ECO:0008006" key="4">
    <source>
        <dbReference type="Google" id="ProtNLM"/>
    </source>
</evidence>
<evidence type="ECO:0000313" key="3">
    <source>
        <dbReference type="Proteomes" id="UP001459204"/>
    </source>
</evidence>
<sequence length="823" mass="92899">MTEGRQALAAILAARPPESSEWNEAQNRFQFVDRLLVECLGWQKPDIEVEDHDALGGYSDYNLGRNAVLEAKREAILFDMPPGKLLVRKLPSLLAYSKNLSAAVRQVIPYCAMRGAHVAVICNGPQLIIFQSFVPGGSPLEGECYVFDGFESYLTNFSLLWKLLSPEGVQENQAYTLLSVHRNPRIPPKAAISIPEPYKYRYRSDFQENVRSLSSLLLEEIEDNPELKSDFYSECYIPLEANNRHLLMSKNIIEARYRRVADDGMTPSALDEITVVNAGESIKFSDPGIGSHGARPIVVVGDIGVGKTSFFENLFQSLSGAEKSSTYFIHLNLGLKATLTEDIKGFILDEIPSVLKKQYEVDIFEDRFVRSIYHQDLLDFSSGVRGRLKDIDPPQYERDKIDFLSAKVERKDEHLRKSLAHLVFGRKKQIILVLDNADQRSFQVQQETFLIAQEFAATRAMLVFVALRPSTFYQSKTSGSLAAYQNKLLTISPPPADEVVQKRILFAIRVATGEVAPGSLTSIRLHLSSVVHFLRATSRSIRSSDQIKLFLSNISGGNTRAVVELITGFFGSPNVDSTRIVELEEKTHNYRIPFHEFTKHALLGDYAYFNSQSSLVACNIYDVFLADPREHFLCHLIVAFLSSNTGYVDNDGFVSGSVILREIAKQRFVPEQIAMAARRLASKRLIETPHAHYREIPVPEEEGIEGHYFRATTIGIYHIRHWCGSFAFLDAMSIDTPIFSEKHRMDVVKEAASFRIDHRYERTLAFRSYLEEQWNLANIAADYYDFPGVLRSQEGTFESVRGPAERAVANASTDRPRGFRSTK</sequence>
<reference evidence="2 3" key="1">
    <citation type="submission" date="2024-04" db="EMBL/GenBank/DDBJ databases">
        <title>Draft genome sequence of Pseudoxanthomonas putridarboris WD12.</title>
        <authorList>
            <person name="Oh J."/>
        </authorList>
    </citation>
    <scope>NUCLEOTIDE SEQUENCE [LARGE SCALE GENOMIC DNA]</scope>
    <source>
        <strain evidence="2 3">WD12</strain>
    </source>
</reference>
<keyword evidence="3" id="KW-1185">Reference proteome</keyword>
<proteinExistence type="predicted"/>
<dbReference type="SUPFAM" id="SSF52540">
    <property type="entry name" value="P-loop containing nucleoside triphosphate hydrolases"/>
    <property type="match status" value="1"/>
</dbReference>
<dbReference type="RefSeq" id="WP_341726102.1">
    <property type="nucleotide sequence ID" value="NZ_JBBWWT010000004.1"/>
</dbReference>
<evidence type="ECO:0000313" key="2">
    <source>
        <dbReference type="EMBL" id="MEL1264922.1"/>
    </source>
</evidence>
<name>A0ABU9J120_9GAMM</name>
<evidence type="ECO:0000256" key="1">
    <source>
        <dbReference type="SAM" id="MobiDB-lite"/>
    </source>
</evidence>
<dbReference type="InterPro" id="IPR027417">
    <property type="entry name" value="P-loop_NTPase"/>
</dbReference>
<dbReference type="Proteomes" id="UP001459204">
    <property type="component" value="Unassembled WGS sequence"/>
</dbReference>
<dbReference type="EMBL" id="JBBWWT010000004">
    <property type="protein sequence ID" value="MEL1264922.1"/>
    <property type="molecule type" value="Genomic_DNA"/>
</dbReference>
<feature type="region of interest" description="Disordered" evidence="1">
    <location>
        <begin position="801"/>
        <end position="823"/>
    </location>
</feature>
<accession>A0ABU9J120</accession>
<protein>
    <recommendedName>
        <fullName evidence="4">AAA ATPase domain-containing protein</fullName>
    </recommendedName>
</protein>
<gene>
    <name evidence="2" type="ORF">AAD027_11155</name>
</gene>
<comment type="caution">
    <text evidence="2">The sequence shown here is derived from an EMBL/GenBank/DDBJ whole genome shotgun (WGS) entry which is preliminary data.</text>
</comment>
<organism evidence="2 3">
    <name type="scientific">Pseudoxanthomonas putridarboris</name>
    <dbReference type="NCBI Taxonomy" id="752605"/>
    <lineage>
        <taxon>Bacteria</taxon>
        <taxon>Pseudomonadati</taxon>
        <taxon>Pseudomonadota</taxon>
        <taxon>Gammaproteobacteria</taxon>
        <taxon>Lysobacterales</taxon>
        <taxon>Lysobacteraceae</taxon>
        <taxon>Pseudoxanthomonas</taxon>
    </lineage>
</organism>
<dbReference type="Gene3D" id="3.40.50.300">
    <property type="entry name" value="P-loop containing nucleotide triphosphate hydrolases"/>
    <property type="match status" value="1"/>
</dbReference>